<proteinExistence type="predicted"/>
<name>A0ABQ8ICB9_9ROSI</name>
<evidence type="ECO:0000313" key="3">
    <source>
        <dbReference type="Proteomes" id="UP000827721"/>
    </source>
</evidence>
<reference evidence="2 3" key="1">
    <citation type="submission" date="2021-02" db="EMBL/GenBank/DDBJ databases">
        <title>Plant Genome Project.</title>
        <authorList>
            <person name="Zhang R.-G."/>
        </authorList>
    </citation>
    <scope>NUCLEOTIDE SEQUENCE [LARGE SCALE GENOMIC DNA]</scope>
    <source>
        <tissue evidence="2">Leaves</tissue>
    </source>
</reference>
<dbReference type="Proteomes" id="UP000827721">
    <property type="component" value="Unassembled WGS sequence"/>
</dbReference>
<dbReference type="InterPro" id="IPR050905">
    <property type="entry name" value="Plant_NBS-LRR"/>
</dbReference>
<keyword evidence="1" id="KW-0611">Plant defense</keyword>
<accession>A0ABQ8ICB9</accession>
<evidence type="ECO:0000256" key="1">
    <source>
        <dbReference type="ARBA" id="ARBA00022821"/>
    </source>
</evidence>
<sequence length="206" mass="23658">MTKVSSVKFTHLRTLRLQCLPQLTSFGLINEFMPDTRSQEILAEDEIGGFMLLFSQNVLEIFNCKFMEVVIITTRVRISNTLFPRLYWLHLNHLPEFTTFCKFAGNSIELPSLARLFIKNCPKMHTFVSNSPHADMPPTMEEQMNLEENLYTGIQPFFDEKLQPAVAAQLKKLVLRDLPKLKPVWDMDSQGSFDQLGKFGVGLEVV</sequence>
<organism evidence="2 3">
    <name type="scientific">Xanthoceras sorbifolium</name>
    <dbReference type="NCBI Taxonomy" id="99658"/>
    <lineage>
        <taxon>Eukaryota</taxon>
        <taxon>Viridiplantae</taxon>
        <taxon>Streptophyta</taxon>
        <taxon>Embryophyta</taxon>
        <taxon>Tracheophyta</taxon>
        <taxon>Spermatophyta</taxon>
        <taxon>Magnoliopsida</taxon>
        <taxon>eudicotyledons</taxon>
        <taxon>Gunneridae</taxon>
        <taxon>Pentapetalae</taxon>
        <taxon>rosids</taxon>
        <taxon>malvids</taxon>
        <taxon>Sapindales</taxon>
        <taxon>Sapindaceae</taxon>
        <taxon>Xanthoceroideae</taxon>
        <taxon>Xanthoceras</taxon>
    </lineage>
</organism>
<keyword evidence="3" id="KW-1185">Reference proteome</keyword>
<gene>
    <name evidence="2" type="ORF">JRO89_XS03G0277700</name>
</gene>
<protein>
    <submittedName>
        <fullName evidence="2">Uncharacterized protein</fullName>
    </submittedName>
</protein>
<comment type="caution">
    <text evidence="2">The sequence shown here is derived from an EMBL/GenBank/DDBJ whole genome shotgun (WGS) entry which is preliminary data.</text>
</comment>
<dbReference type="PANTHER" id="PTHR33463">
    <property type="entry name" value="NB-ARC DOMAIN-CONTAINING PROTEIN-RELATED"/>
    <property type="match status" value="1"/>
</dbReference>
<dbReference type="EMBL" id="JAFEMO010000003">
    <property type="protein sequence ID" value="KAH7574292.1"/>
    <property type="molecule type" value="Genomic_DNA"/>
</dbReference>
<evidence type="ECO:0000313" key="2">
    <source>
        <dbReference type="EMBL" id="KAH7574292.1"/>
    </source>
</evidence>